<keyword evidence="2" id="KW-1185">Reference proteome</keyword>
<evidence type="ECO:0000313" key="1">
    <source>
        <dbReference type="EMBL" id="MDY0870371.1"/>
    </source>
</evidence>
<comment type="caution">
    <text evidence="1">The sequence shown here is derived from an EMBL/GenBank/DDBJ whole genome shotgun (WGS) entry which is preliminary data.</text>
</comment>
<dbReference type="InterPro" id="IPR011009">
    <property type="entry name" value="Kinase-like_dom_sf"/>
</dbReference>
<dbReference type="SUPFAM" id="SSF56112">
    <property type="entry name" value="Protein kinase-like (PK-like)"/>
    <property type="match status" value="1"/>
</dbReference>
<dbReference type="Proteomes" id="UP001271769">
    <property type="component" value="Unassembled WGS sequence"/>
</dbReference>
<sequence length="677" mass="74288">MAAPGVMEAVELGDRYEIVPSKRLSAFDSGMAEAYAATDRVDSSRKVFALIAPGHLANRGLGIAPTRNAAGNYLMWPVASGIVDWPVGVEGSEVLWGRRPVFIYGIPAGEKVVGANNQLPTLNESQLLKNYLQPAVQMLRDLVLIGLPHRAIRPQNLYYQSGNGGDIMFGDCLASPPGSHQSAALETIDAAMADPIGRGGGSAAEDIYAMGVTGLMLYLGRDPVANFTDEQIINAKINSGSFSTLAGGEKLAPSLAEFFRGVLCDKVSDRWTIKQLEGWMTGAHFNPTLPSVPQRASRPLKFCGVDYLNKPALAHGMSRHWNEAIALLTSSDFDNWYKRGFGDEKAPDKMMRIHGLAAAYGPQSGIRDRAVSRFIIHMGGHLPLCYKEIRTSLTGLGAMLSHYYERKEKVQQIAEAMRARLPHNWFEEQPNLRPEEMQLRRSLETVDKVIDRQGPGYGIERVLYELDRGTPCKSPLVADYYVVEMADLLPAMDAAIPGAPHGTLPMDRHIAAFIATNMKRLMDNEMIALANRNDEILYRTAILRLLAIVQRVHQQYSLPRLGQVVAEMLEPVIAAFHNTGMRDHIRSEIDKHAKECRFDEMLLLLDGEGSLKKADNDGFAAAIQEYANLERGRLWLTGGGLTDTARVRGIAHKVAATTSALACSASLAAYGVFTMLF</sequence>
<evidence type="ECO:0008006" key="3">
    <source>
        <dbReference type="Google" id="ProtNLM"/>
    </source>
</evidence>
<accession>A0ABU5DSK2</accession>
<dbReference type="Gene3D" id="1.10.510.10">
    <property type="entry name" value="Transferase(Phosphotransferase) domain 1"/>
    <property type="match status" value="1"/>
</dbReference>
<evidence type="ECO:0000313" key="2">
    <source>
        <dbReference type="Proteomes" id="UP001271769"/>
    </source>
</evidence>
<name>A0ABU5DSK2_9PROT</name>
<proteinExistence type="predicted"/>
<protein>
    <recommendedName>
        <fullName evidence="3">Protein kinase domain-containing protein</fullName>
    </recommendedName>
</protein>
<reference evidence="1 2" key="1">
    <citation type="journal article" date="2013" name="Antonie Van Leeuwenhoek">
        <title>Dongia rigui sp. nov., isolated from freshwater of a large wetland in Korea.</title>
        <authorList>
            <person name="Baik K.S."/>
            <person name="Hwang Y.M."/>
            <person name="Choi J.S."/>
            <person name="Kwon J."/>
            <person name="Seong C.N."/>
        </authorList>
    </citation>
    <scope>NUCLEOTIDE SEQUENCE [LARGE SCALE GENOMIC DNA]</scope>
    <source>
        <strain evidence="1 2">04SU4-P</strain>
    </source>
</reference>
<dbReference type="EMBL" id="JAXCLX010000001">
    <property type="protein sequence ID" value="MDY0870371.1"/>
    <property type="molecule type" value="Genomic_DNA"/>
</dbReference>
<organism evidence="1 2">
    <name type="scientific">Dongia rigui</name>
    <dbReference type="NCBI Taxonomy" id="940149"/>
    <lineage>
        <taxon>Bacteria</taxon>
        <taxon>Pseudomonadati</taxon>
        <taxon>Pseudomonadota</taxon>
        <taxon>Alphaproteobacteria</taxon>
        <taxon>Rhodospirillales</taxon>
        <taxon>Dongiaceae</taxon>
        <taxon>Dongia</taxon>
    </lineage>
</organism>
<dbReference type="RefSeq" id="WP_320498563.1">
    <property type="nucleotide sequence ID" value="NZ_JAXCLX010000001.1"/>
</dbReference>
<gene>
    <name evidence="1" type="ORF">SMD31_00470</name>
</gene>